<feature type="chain" id="PRO_5035292929" description="Secreted protein" evidence="1">
    <location>
        <begin position="30"/>
        <end position="209"/>
    </location>
</feature>
<comment type="caution">
    <text evidence="2">The sequence shown here is derived from an EMBL/GenBank/DDBJ whole genome shotgun (WGS) entry which is preliminary data.</text>
</comment>
<name>A0A8J3XBC8_9ACTN</name>
<sequence>MRMSRLAALATAAAVTGITPFLPAVQAVADTGEVTVVLTQGKSLYPQTEGYLLQKCPSTAPYVVSAGGSAATGNSSDHKFGRYDNIYTTDDGRSVRMNIRNTQTLLEAGKSHHDVVLSYNLTITCSNVNHGKPQEYGLSTRSFLPLHGEATLASACPTENHTLVLRSTESHGDGTVVTDRQEGLHTDSYTFQHDDDYVMGWAVVTVYCG</sequence>
<keyword evidence="3" id="KW-1185">Reference proteome</keyword>
<organism evidence="2 3">
    <name type="scientific">Planotetraspora mira</name>
    <dbReference type="NCBI Taxonomy" id="58121"/>
    <lineage>
        <taxon>Bacteria</taxon>
        <taxon>Bacillati</taxon>
        <taxon>Actinomycetota</taxon>
        <taxon>Actinomycetes</taxon>
        <taxon>Streptosporangiales</taxon>
        <taxon>Streptosporangiaceae</taxon>
        <taxon>Planotetraspora</taxon>
    </lineage>
</organism>
<gene>
    <name evidence="2" type="ORF">Pmi06nite_83540</name>
</gene>
<proteinExistence type="predicted"/>
<evidence type="ECO:0000313" key="3">
    <source>
        <dbReference type="Proteomes" id="UP000650628"/>
    </source>
</evidence>
<dbReference type="EMBL" id="BOOO01000064">
    <property type="protein sequence ID" value="GII34912.1"/>
    <property type="molecule type" value="Genomic_DNA"/>
</dbReference>
<dbReference type="Proteomes" id="UP000650628">
    <property type="component" value="Unassembled WGS sequence"/>
</dbReference>
<evidence type="ECO:0000256" key="1">
    <source>
        <dbReference type="SAM" id="SignalP"/>
    </source>
</evidence>
<dbReference type="RefSeq" id="WP_203958680.1">
    <property type="nucleotide sequence ID" value="NZ_BOOO01000064.1"/>
</dbReference>
<feature type="signal peptide" evidence="1">
    <location>
        <begin position="1"/>
        <end position="29"/>
    </location>
</feature>
<evidence type="ECO:0008006" key="4">
    <source>
        <dbReference type="Google" id="ProtNLM"/>
    </source>
</evidence>
<dbReference type="AlphaFoldDB" id="A0A8J3XBC8"/>
<keyword evidence="1" id="KW-0732">Signal</keyword>
<reference evidence="2 3" key="1">
    <citation type="submission" date="2021-01" db="EMBL/GenBank/DDBJ databases">
        <title>Whole genome shotgun sequence of Planotetraspora mira NBRC 15435.</title>
        <authorList>
            <person name="Komaki H."/>
            <person name="Tamura T."/>
        </authorList>
    </citation>
    <scope>NUCLEOTIDE SEQUENCE [LARGE SCALE GENOMIC DNA]</scope>
    <source>
        <strain evidence="2 3">NBRC 15435</strain>
    </source>
</reference>
<evidence type="ECO:0000313" key="2">
    <source>
        <dbReference type="EMBL" id="GII34912.1"/>
    </source>
</evidence>
<accession>A0A8J3XBC8</accession>
<protein>
    <recommendedName>
        <fullName evidence="4">Secreted protein</fullName>
    </recommendedName>
</protein>